<reference evidence="1 2" key="1">
    <citation type="submission" date="2019-03" db="EMBL/GenBank/DDBJ databases">
        <title>Genomic Encyclopedia of Type Strains, Phase IV (KMG-IV): sequencing the most valuable type-strain genomes for metagenomic binning, comparative biology and taxonomic classification.</title>
        <authorList>
            <person name="Goeker M."/>
        </authorList>
    </citation>
    <scope>NUCLEOTIDE SEQUENCE [LARGE SCALE GENOMIC DNA]</scope>
    <source>
        <strain evidence="1 2">DSM 100013</strain>
    </source>
</reference>
<dbReference type="OrthoDB" id="9776685at2"/>
<protein>
    <submittedName>
        <fullName evidence="1">Uncharacterized protein</fullName>
    </submittedName>
</protein>
<comment type="caution">
    <text evidence="1">The sequence shown here is derived from an EMBL/GenBank/DDBJ whole genome shotgun (WGS) entry which is preliminary data.</text>
</comment>
<dbReference type="SUPFAM" id="SSF53474">
    <property type="entry name" value="alpha/beta-Hydrolases"/>
    <property type="match status" value="1"/>
</dbReference>
<organism evidence="1 2">
    <name type="scientific">Serpentinicella alkaliphila</name>
    <dbReference type="NCBI Taxonomy" id="1734049"/>
    <lineage>
        <taxon>Bacteria</taxon>
        <taxon>Bacillati</taxon>
        <taxon>Bacillota</taxon>
        <taxon>Clostridia</taxon>
        <taxon>Peptostreptococcales</taxon>
        <taxon>Natronincolaceae</taxon>
        <taxon>Serpentinicella</taxon>
    </lineage>
</organism>
<gene>
    <name evidence="1" type="ORF">EDD79_104035</name>
</gene>
<keyword evidence="2" id="KW-1185">Reference proteome</keyword>
<proteinExistence type="predicted"/>
<evidence type="ECO:0000313" key="2">
    <source>
        <dbReference type="Proteomes" id="UP000295504"/>
    </source>
</evidence>
<dbReference type="RefSeq" id="WP_132849359.1">
    <property type="nucleotide sequence ID" value="NZ_CP058648.1"/>
</dbReference>
<dbReference type="EMBL" id="SLYC01000040">
    <property type="protein sequence ID" value="TCP98453.1"/>
    <property type="molecule type" value="Genomic_DNA"/>
</dbReference>
<accession>A0A4V2T2R0</accession>
<dbReference type="AlphaFoldDB" id="A0A4V2T2R0"/>
<sequence length="91" mass="10567">MIKLVANKLICIFIYQIKHLGQRPALIIHSSEDSQIPKENFRRIIEIAPDHVETWIRDGGLLIILNGDNFISPQADKEYVDRIIGFLTRHF</sequence>
<dbReference type="Proteomes" id="UP000295504">
    <property type="component" value="Unassembled WGS sequence"/>
</dbReference>
<evidence type="ECO:0000313" key="1">
    <source>
        <dbReference type="EMBL" id="TCP98453.1"/>
    </source>
</evidence>
<dbReference type="InterPro" id="IPR029058">
    <property type="entry name" value="AB_hydrolase_fold"/>
</dbReference>
<name>A0A4V2T2R0_9FIRM</name>